<feature type="binding site" evidence="9">
    <location>
        <position position="364"/>
    </location>
    <ligand>
        <name>ATP</name>
        <dbReference type="ChEBI" id="CHEBI:30616"/>
    </ligand>
</feature>
<dbReference type="CDD" id="cd04317">
    <property type="entry name" value="EcAspRS_like_N"/>
    <property type="match status" value="1"/>
</dbReference>
<dbReference type="InterPro" id="IPR012340">
    <property type="entry name" value="NA-bd_OB-fold"/>
</dbReference>
<feature type="binding site" evidence="9">
    <location>
        <position position="367"/>
    </location>
    <ligand>
        <name>L-aspartate</name>
        <dbReference type="ChEBI" id="CHEBI:29991"/>
    </ligand>
</feature>
<dbReference type="GO" id="GO:0005829">
    <property type="term" value="C:cytosol"/>
    <property type="evidence" value="ECO:0007669"/>
    <property type="project" value="TreeGrafter"/>
</dbReference>
<feature type="binding site" evidence="9">
    <location>
        <begin position="216"/>
        <end position="218"/>
    </location>
    <ligand>
        <name>ATP</name>
        <dbReference type="ChEBI" id="CHEBI:30616"/>
    </ligand>
</feature>
<dbReference type="Gene3D" id="3.30.930.10">
    <property type="entry name" value="Bira Bifunctional Protein, Domain 2"/>
    <property type="match status" value="1"/>
</dbReference>
<sequence>MERLTNVQATQKEGEEVLIQGWVAARRNMGKIAFVDLRDRSGIMQVVMVPAELDETSNELLSKIRPEFVLSIKGVVNKRGEKQINEDMPTGTVEVLAHSFEILAEAETLPYDLNDSELKTDTLLDNLPLNLRRDDERAIFKVQESLIKGFRNFLYQEDFTEFQCSKLVAGATEGGANFFTLDYFGYKAYLAQSPQFYKQMSVGVFERAFTTGQVYRAEEHDTNRHINEYTSLDFEMGFIKDHTDVMEMTENVVRAMISEVAENNKADLKVLQATLPEMPDKWPSLKLNEALQILHDEFGEDCLGEPDFEPHQEKLLGEYAKKTWNSDFLFVTHYPVEKRPMYTYEDEQDKGFTKSFDLLFRGQEMITGGQRIHNYEQLKANIEKWGLDPKDFEFYLMPFKYGMPPHGGIGMGLERVTMSLLGLNNIKQATYLPRDQVRIDLPLSRIQGEKK</sequence>
<feature type="binding site" evidence="9">
    <location>
        <begin position="412"/>
        <end position="415"/>
    </location>
    <ligand>
        <name>ATP</name>
        <dbReference type="ChEBI" id="CHEBI:30616"/>
    </ligand>
</feature>
<evidence type="ECO:0000256" key="5">
    <source>
        <dbReference type="ARBA" id="ARBA00022741"/>
    </source>
</evidence>
<dbReference type="InterPro" id="IPR047089">
    <property type="entry name" value="Asp-tRNA-ligase_1_N"/>
</dbReference>
<evidence type="ECO:0000256" key="4">
    <source>
        <dbReference type="ARBA" id="ARBA00022598"/>
    </source>
</evidence>
<comment type="caution">
    <text evidence="11">The sequence shown here is derived from an EMBL/GenBank/DDBJ whole genome shotgun (WGS) entry which is preliminary data.</text>
</comment>
<feature type="domain" description="Aminoacyl-transfer RNA synthetases class-II family profile" evidence="10">
    <location>
        <begin position="140"/>
        <end position="433"/>
    </location>
</feature>
<comment type="subunit">
    <text evidence="9">Homodimer.</text>
</comment>
<dbReference type="FunFam" id="3.30.930.10:FF:000038">
    <property type="entry name" value="Aspartate--tRNA ligase"/>
    <property type="match status" value="1"/>
</dbReference>
<dbReference type="PANTHER" id="PTHR43450">
    <property type="entry name" value="ASPARTYL-TRNA SYNTHETASE"/>
    <property type="match status" value="1"/>
</dbReference>
<dbReference type="EC" id="6.1.1.12" evidence="9"/>
<dbReference type="NCBIfam" id="TIGR00458">
    <property type="entry name" value="aspS_nondisc"/>
    <property type="match status" value="1"/>
</dbReference>
<dbReference type="InterPro" id="IPR002312">
    <property type="entry name" value="Asp/Asn-tRNA-synth_IIb"/>
</dbReference>
<keyword evidence="7 9" id="KW-0648">Protein biosynthesis</keyword>
<dbReference type="Proteomes" id="UP000229901">
    <property type="component" value="Unassembled WGS sequence"/>
</dbReference>
<dbReference type="GO" id="GO:0006422">
    <property type="term" value="P:aspartyl-tRNA aminoacylation"/>
    <property type="evidence" value="ECO:0007669"/>
    <property type="project" value="UniProtKB-UniRule"/>
</dbReference>
<dbReference type="NCBIfam" id="NF003483">
    <property type="entry name" value="PRK05159.1"/>
    <property type="match status" value="1"/>
</dbReference>
<dbReference type="AlphaFoldDB" id="A0A2H0V7B6"/>
<comment type="similarity">
    <text evidence="2 9">Belongs to the class-II aminoacyl-tRNA synthetase family. Type 2 subfamily.</text>
</comment>
<dbReference type="HAMAP" id="MF_02075">
    <property type="entry name" value="Asp_tRNA_synth_type2"/>
    <property type="match status" value="1"/>
</dbReference>
<reference evidence="12" key="1">
    <citation type="submission" date="2017-09" db="EMBL/GenBank/DDBJ databases">
        <title>Depth-based differentiation of microbial function through sediment-hosted aquifers and enrichment of novel symbionts in the deep terrestrial subsurface.</title>
        <authorList>
            <person name="Probst A.J."/>
            <person name="Ladd B."/>
            <person name="Jarett J.K."/>
            <person name="Geller-Mcgrath D.E."/>
            <person name="Sieber C.M.K."/>
            <person name="Emerson J.B."/>
            <person name="Anantharaman K."/>
            <person name="Thomas B.C."/>
            <person name="Malmstrom R."/>
            <person name="Stieglmeier M."/>
            <person name="Klingl A."/>
            <person name="Woyke T."/>
            <person name="Ryan C.M."/>
            <person name="Banfield J.F."/>
        </authorList>
    </citation>
    <scope>NUCLEOTIDE SEQUENCE [LARGE SCALE GENOMIC DNA]</scope>
</reference>
<dbReference type="InterPro" id="IPR045864">
    <property type="entry name" value="aa-tRNA-synth_II/BPL/LPL"/>
</dbReference>
<keyword evidence="3 9" id="KW-0963">Cytoplasm</keyword>
<organism evidence="11 12">
    <name type="scientific">Candidatus Falkowbacteria bacterium CG10_big_fil_rev_8_21_14_0_10_39_11</name>
    <dbReference type="NCBI Taxonomy" id="1974565"/>
    <lineage>
        <taxon>Bacteria</taxon>
        <taxon>Candidatus Falkowiibacteriota</taxon>
    </lineage>
</organism>
<evidence type="ECO:0000259" key="10">
    <source>
        <dbReference type="PROSITE" id="PS50862"/>
    </source>
</evidence>
<evidence type="ECO:0000256" key="3">
    <source>
        <dbReference type="ARBA" id="ARBA00022490"/>
    </source>
</evidence>
<proteinExistence type="inferred from homology"/>
<evidence type="ECO:0000256" key="7">
    <source>
        <dbReference type="ARBA" id="ARBA00022917"/>
    </source>
</evidence>
<dbReference type="GO" id="GO:0005524">
    <property type="term" value="F:ATP binding"/>
    <property type="evidence" value="ECO:0007669"/>
    <property type="project" value="UniProtKB-UniRule"/>
</dbReference>
<keyword evidence="5 9" id="KW-0547">Nucleotide-binding</keyword>
<comment type="catalytic activity">
    <reaction evidence="9">
        <text>tRNA(Asp) + L-aspartate + ATP = L-aspartyl-tRNA(Asp) + AMP + diphosphate</text>
        <dbReference type="Rhea" id="RHEA:19649"/>
        <dbReference type="Rhea" id="RHEA-COMP:9660"/>
        <dbReference type="Rhea" id="RHEA-COMP:9678"/>
        <dbReference type="ChEBI" id="CHEBI:29991"/>
        <dbReference type="ChEBI" id="CHEBI:30616"/>
        <dbReference type="ChEBI" id="CHEBI:33019"/>
        <dbReference type="ChEBI" id="CHEBI:78442"/>
        <dbReference type="ChEBI" id="CHEBI:78516"/>
        <dbReference type="ChEBI" id="CHEBI:456215"/>
        <dbReference type="EC" id="6.1.1.12"/>
    </reaction>
</comment>
<comment type="caution">
    <text evidence="9">Lacks conserved residue(s) required for the propagation of feature annotation.</text>
</comment>
<gene>
    <name evidence="9" type="primary">aspS</name>
    <name evidence="11" type="ORF">COT97_02310</name>
</gene>
<dbReference type="InterPro" id="IPR004365">
    <property type="entry name" value="NA-bd_OB_tRNA"/>
</dbReference>
<dbReference type="InterPro" id="IPR004364">
    <property type="entry name" value="Aa-tRNA-synt_II"/>
</dbReference>
<dbReference type="Gene3D" id="2.40.50.140">
    <property type="entry name" value="Nucleic acid-binding proteins"/>
    <property type="match status" value="1"/>
</dbReference>
<dbReference type="PRINTS" id="PR01042">
    <property type="entry name" value="TRNASYNTHASP"/>
</dbReference>
<dbReference type="EMBL" id="PFAP01000011">
    <property type="protein sequence ID" value="PIR94299.1"/>
    <property type="molecule type" value="Genomic_DNA"/>
</dbReference>
<keyword evidence="6 9" id="KW-0067">ATP-binding</keyword>
<dbReference type="InterPro" id="IPR006195">
    <property type="entry name" value="aa-tRNA-synth_II"/>
</dbReference>
<dbReference type="Pfam" id="PF00152">
    <property type="entry name" value="tRNA-synt_2"/>
    <property type="match status" value="1"/>
</dbReference>
<evidence type="ECO:0000256" key="2">
    <source>
        <dbReference type="ARBA" id="ARBA00005312"/>
    </source>
</evidence>
<protein>
    <recommendedName>
        <fullName evidence="9">Aspartate--tRNA ligase</fullName>
        <ecNumber evidence="9">6.1.1.12</ecNumber>
    </recommendedName>
    <alternativeName>
        <fullName evidence="9">Aspartyl-tRNA synthetase</fullName>
        <shortName evidence="9">AspRS</shortName>
    </alternativeName>
</protein>
<dbReference type="GO" id="GO:0004815">
    <property type="term" value="F:aspartate-tRNA ligase activity"/>
    <property type="evidence" value="ECO:0007669"/>
    <property type="project" value="UniProtKB-UniRule"/>
</dbReference>
<name>A0A2H0V7B6_9BACT</name>
<evidence type="ECO:0000313" key="12">
    <source>
        <dbReference type="Proteomes" id="UP000229901"/>
    </source>
</evidence>
<evidence type="ECO:0000256" key="1">
    <source>
        <dbReference type="ARBA" id="ARBA00004496"/>
    </source>
</evidence>
<dbReference type="Pfam" id="PF01336">
    <property type="entry name" value="tRNA_anti-codon"/>
    <property type="match status" value="1"/>
</dbReference>
<keyword evidence="4 9" id="KW-0436">Ligase</keyword>
<comment type="subcellular location">
    <subcellularLocation>
        <location evidence="1 9">Cytoplasm</location>
    </subcellularLocation>
</comment>
<dbReference type="PROSITE" id="PS50862">
    <property type="entry name" value="AA_TRNA_LIGASE_II"/>
    <property type="match status" value="1"/>
</dbReference>
<evidence type="ECO:0000256" key="8">
    <source>
        <dbReference type="ARBA" id="ARBA00023146"/>
    </source>
</evidence>
<feature type="binding site" evidence="9">
    <location>
        <position position="371"/>
    </location>
    <ligand>
        <name>L-aspartate</name>
        <dbReference type="ChEBI" id="CHEBI:29991"/>
    </ligand>
</feature>
<dbReference type="InterPro" id="IPR004523">
    <property type="entry name" value="Asp-tRNA_synthase_2"/>
</dbReference>
<dbReference type="GO" id="GO:0003723">
    <property type="term" value="F:RNA binding"/>
    <property type="evidence" value="ECO:0007669"/>
    <property type="project" value="TreeGrafter"/>
</dbReference>
<comment type="function">
    <text evidence="9">Catalyzes the attachment of L-aspartate to tRNA(Asp) in a two-step reaction: L-aspartate is first activated by ATP to form Asp-AMP and then transferred to the acceptor end of tRNA(Asp).</text>
</comment>
<dbReference type="PANTHER" id="PTHR43450:SF1">
    <property type="entry name" value="ASPARTATE--TRNA LIGASE, CYTOPLASMIC"/>
    <property type="match status" value="1"/>
</dbReference>
<feature type="binding site" evidence="9">
    <location>
        <position position="216"/>
    </location>
    <ligand>
        <name>L-aspartate</name>
        <dbReference type="ChEBI" id="CHEBI:29991"/>
    </ligand>
</feature>
<dbReference type="SUPFAM" id="SSF55681">
    <property type="entry name" value="Class II aaRS and biotin synthetases"/>
    <property type="match status" value="1"/>
</dbReference>
<evidence type="ECO:0000256" key="9">
    <source>
        <dbReference type="HAMAP-Rule" id="MF_02075"/>
    </source>
</evidence>
<evidence type="ECO:0000256" key="6">
    <source>
        <dbReference type="ARBA" id="ARBA00022840"/>
    </source>
</evidence>
<feature type="region of interest" description="Aspartate" evidence="9">
    <location>
        <begin position="195"/>
        <end position="198"/>
    </location>
</feature>
<evidence type="ECO:0000313" key="11">
    <source>
        <dbReference type="EMBL" id="PIR94299.1"/>
    </source>
</evidence>
<dbReference type="GO" id="GO:0017101">
    <property type="term" value="C:aminoacyl-tRNA synthetase multienzyme complex"/>
    <property type="evidence" value="ECO:0007669"/>
    <property type="project" value="TreeGrafter"/>
</dbReference>
<keyword evidence="8 9" id="KW-0030">Aminoacyl-tRNA synthetase</keyword>
<dbReference type="SUPFAM" id="SSF50249">
    <property type="entry name" value="Nucleic acid-binding proteins"/>
    <property type="match status" value="1"/>
</dbReference>
<accession>A0A2H0V7B6</accession>
<feature type="binding site" evidence="9">
    <location>
        <position position="173"/>
    </location>
    <ligand>
        <name>L-aspartate</name>
        <dbReference type="ChEBI" id="CHEBI:29991"/>
    </ligand>
</feature>